<dbReference type="PANTHER" id="PTHR45947">
    <property type="entry name" value="SULFOQUINOVOSYL TRANSFERASE SQD2"/>
    <property type="match status" value="1"/>
</dbReference>
<protein>
    <recommendedName>
        <fullName evidence="5">Glycosyltransferase subfamily 4-like N-terminal domain-containing protein</fullName>
    </recommendedName>
</protein>
<reference evidence="3 4" key="1">
    <citation type="journal article" date="2016" name="Nat. Commun.">
        <title>Thousands of microbial genomes shed light on interconnected biogeochemical processes in an aquifer system.</title>
        <authorList>
            <person name="Anantharaman K."/>
            <person name="Brown C.T."/>
            <person name="Hug L.A."/>
            <person name="Sharon I."/>
            <person name="Castelle C.J."/>
            <person name="Probst A.J."/>
            <person name="Thomas B.C."/>
            <person name="Singh A."/>
            <person name="Wilkins M.J."/>
            <person name="Karaoz U."/>
            <person name="Brodie E.L."/>
            <person name="Williams K.H."/>
            <person name="Hubbard S.S."/>
            <person name="Banfield J.F."/>
        </authorList>
    </citation>
    <scope>NUCLEOTIDE SEQUENCE [LARGE SCALE GENOMIC DNA]</scope>
</reference>
<evidence type="ECO:0000259" key="1">
    <source>
        <dbReference type="Pfam" id="PF00534"/>
    </source>
</evidence>
<name>A0A1G2FHN3_9BACT</name>
<dbReference type="AlphaFoldDB" id="A0A1G2FHN3"/>
<evidence type="ECO:0000313" key="3">
    <source>
        <dbReference type="EMBL" id="OGZ37088.1"/>
    </source>
</evidence>
<dbReference type="InterPro" id="IPR028098">
    <property type="entry name" value="Glyco_trans_4-like_N"/>
</dbReference>
<dbReference type="GO" id="GO:0016758">
    <property type="term" value="F:hexosyltransferase activity"/>
    <property type="evidence" value="ECO:0007669"/>
    <property type="project" value="TreeGrafter"/>
</dbReference>
<dbReference type="Pfam" id="PF13439">
    <property type="entry name" value="Glyco_transf_4"/>
    <property type="match status" value="1"/>
</dbReference>
<dbReference type="InterPro" id="IPR001296">
    <property type="entry name" value="Glyco_trans_1"/>
</dbReference>
<evidence type="ECO:0000313" key="4">
    <source>
        <dbReference type="Proteomes" id="UP000177061"/>
    </source>
</evidence>
<gene>
    <name evidence="3" type="ORF">A3J64_01075</name>
</gene>
<feature type="domain" description="Glycosyltransferase subfamily 4-like N-terminal" evidence="2">
    <location>
        <begin position="26"/>
        <end position="180"/>
    </location>
</feature>
<evidence type="ECO:0000259" key="2">
    <source>
        <dbReference type="Pfam" id="PF13439"/>
    </source>
</evidence>
<dbReference type="SUPFAM" id="SSF53756">
    <property type="entry name" value="UDP-Glycosyltransferase/glycogen phosphorylase"/>
    <property type="match status" value="1"/>
</dbReference>
<dbReference type="STRING" id="1801997.A3J64_01075"/>
<comment type="caution">
    <text evidence="3">The sequence shown here is derived from an EMBL/GenBank/DDBJ whole genome shotgun (WGS) entry which is preliminary data.</text>
</comment>
<feature type="domain" description="Glycosyl transferase family 1" evidence="1">
    <location>
        <begin position="198"/>
        <end position="355"/>
    </location>
</feature>
<dbReference type="EMBL" id="MHNB01000015">
    <property type="protein sequence ID" value="OGZ37088.1"/>
    <property type="molecule type" value="Genomic_DNA"/>
</dbReference>
<organism evidence="3 4">
    <name type="scientific">Candidatus Portnoybacteria bacterium RIFCSPHIGHO2_12_FULL_38_9</name>
    <dbReference type="NCBI Taxonomy" id="1801997"/>
    <lineage>
        <taxon>Bacteria</taxon>
        <taxon>Candidatus Portnoyibacteriota</taxon>
    </lineage>
</organism>
<evidence type="ECO:0008006" key="5">
    <source>
        <dbReference type="Google" id="ProtNLM"/>
    </source>
</evidence>
<dbReference type="CDD" id="cd03801">
    <property type="entry name" value="GT4_PimA-like"/>
    <property type="match status" value="1"/>
</dbReference>
<sequence length="380" mass="43736">MRVLMISLDKTLLGADYSGDVLERHREYAKRAGHLDIIVFSKKGFSQKNFGSNLRIYPTNSLSKIFYVWDAYRAGAAPAKRGQPPQLIVAQDPFLTGLVGWFLKKKFKIPLLIHFHGDFWENFYWLKEKRSNRLLLRLSKFLVKRVDGIRAVSSGIRDKLVRGRADKDKIRVIPTPVNIEKFENYDRDKVKNFREEYHQNRKTIIHVGWRDPLAKDYPTLFKAIELVYRGYKNMAFWQAGLENLNLREKIKADENLILTLTGKIEPEEITNYYHASDVCISSSKHESFGKVLVEAMACGLPVVATATIGSKEIVVDGKNGFLTPIGDSAALAKKVLYLLNNPETARQMGENGQKMVKEKFNREKIVQKILNFWQDLIRNK</sequence>
<proteinExistence type="predicted"/>
<dbReference type="Gene3D" id="3.40.50.2000">
    <property type="entry name" value="Glycogen Phosphorylase B"/>
    <property type="match status" value="2"/>
</dbReference>
<dbReference type="InterPro" id="IPR050194">
    <property type="entry name" value="Glycosyltransferase_grp1"/>
</dbReference>
<dbReference type="PANTHER" id="PTHR45947:SF3">
    <property type="entry name" value="SULFOQUINOVOSYL TRANSFERASE SQD2"/>
    <property type="match status" value="1"/>
</dbReference>
<accession>A0A1G2FHN3</accession>
<dbReference type="Proteomes" id="UP000177061">
    <property type="component" value="Unassembled WGS sequence"/>
</dbReference>
<dbReference type="Pfam" id="PF00534">
    <property type="entry name" value="Glycos_transf_1"/>
    <property type="match status" value="1"/>
</dbReference>